<protein>
    <submittedName>
        <fullName evidence="7">Thiol-disulfide oxidoreductase ResA</fullName>
    </submittedName>
</protein>
<organism evidence="7 8">
    <name type="scientific">Alkalihalophilus lindianensis</name>
    <dbReference type="NCBI Taxonomy" id="1630542"/>
    <lineage>
        <taxon>Bacteria</taxon>
        <taxon>Bacillati</taxon>
        <taxon>Bacillota</taxon>
        <taxon>Bacilli</taxon>
        <taxon>Bacillales</taxon>
        <taxon>Bacillaceae</taxon>
        <taxon>Alkalihalophilus</taxon>
    </lineage>
</organism>
<evidence type="ECO:0000313" key="7">
    <source>
        <dbReference type="EMBL" id="MDV2686416.1"/>
    </source>
</evidence>
<dbReference type="Proteomes" id="UP001287282">
    <property type="component" value="Unassembled WGS sequence"/>
</dbReference>
<keyword evidence="2" id="KW-0201">Cytochrome c-type biogenesis</keyword>
<dbReference type="PANTHER" id="PTHR42852:SF6">
    <property type="entry name" value="THIOL:DISULFIDE INTERCHANGE PROTEIN DSBE"/>
    <property type="match status" value="1"/>
</dbReference>
<evidence type="ECO:0000256" key="3">
    <source>
        <dbReference type="ARBA" id="ARBA00022968"/>
    </source>
</evidence>
<dbReference type="EMBL" id="JAWJBA010000009">
    <property type="protein sequence ID" value="MDV2686416.1"/>
    <property type="molecule type" value="Genomic_DNA"/>
</dbReference>
<dbReference type="InterPro" id="IPR036249">
    <property type="entry name" value="Thioredoxin-like_sf"/>
</dbReference>
<dbReference type="CDD" id="cd02966">
    <property type="entry name" value="TlpA_like_family"/>
    <property type="match status" value="1"/>
</dbReference>
<dbReference type="PROSITE" id="PS51352">
    <property type="entry name" value="THIOREDOXIN_2"/>
    <property type="match status" value="1"/>
</dbReference>
<accession>A0ABU3XEV9</accession>
<keyword evidence="3" id="KW-0735">Signal-anchor</keyword>
<proteinExistence type="predicted"/>
<dbReference type="RefSeq" id="WP_317123579.1">
    <property type="nucleotide sequence ID" value="NZ_JAWJBA010000009.1"/>
</dbReference>
<dbReference type="PANTHER" id="PTHR42852">
    <property type="entry name" value="THIOL:DISULFIDE INTERCHANGE PROTEIN DSBE"/>
    <property type="match status" value="1"/>
</dbReference>
<comment type="subcellular location">
    <subcellularLocation>
        <location evidence="1">Cell envelope</location>
    </subcellularLocation>
</comment>
<evidence type="ECO:0000256" key="2">
    <source>
        <dbReference type="ARBA" id="ARBA00022748"/>
    </source>
</evidence>
<dbReference type="SUPFAM" id="SSF52833">
    <property type="entry name" value="Thioredoxin-like"/>
    <property type="match status" value="1"/>
</dbReference>
<keyword evidence="8" id="KW-1185">Reference proteome</keyword>
<evidence type="ECO:0000259" key="6">
    <source>
        <dbReference type="PROSITE" id="PS51352"/>
    </source>
</evidence>
<gene>
    <name evidence="7" type="primary">resA</name>
    <name evidence="7" type="ORF">RYX56_18770</name>
</gene>
<evidence type="ECO:0000256" key="5">
    <source>
        <dbReference type="ARBA" id="ARBA00023284"/>
    </source>
</evidence>
<dbReference type="InterPro" id="IPR050553">
    <property type="entry name" value="Thioredoxin_ResA/DsbE_sf"/>
</dbReference>
<evidence type="ECO:0000313" key="8">
    <source>
        <dbReference type="Proteomes" id="UP001287282"/>
    </source>
</evidence>
<keyword evidence="3" id="KW-0812">Transmembrane</keyword>
<dbReference type="Gene3D" id="3.40.30.10">
    <property type="entry name" value="Glutaredoxin"/>
    <property type="match status" value="1"/>
</dbReference>
<dbReference type="InterPro" id="IPR000866">
    <property type="entry name" value="AhpC/TSA"/>
</dbReference>
<dbReference type="InterPro" id="IPR013766">
    <property type="entry name" value="Thioredoxin_domain"/>
</dbReference>
<name>A0ABU3XEV9_9BACI</name>
<dbReference type="NCBIfam" id="NF002854">
    <property type="entry name" value="PRK03147.1"/>
    <property type="match status" value="1"/>
</dbReference>
<keyword evidence="4" id="KW-1015">Disulfide bond</keyword>
<sequence length="182" mass="20905">MRKKRLLIRTSILLVITVALSYTFYFNFTQDRSVIRTGDKSINFILEDLEGQYYNLYELEGKGVFINFWGTYCPECVKEMPLMDQMYQEYKSKGIEVLAINVGETQVAVERFTNRLGLSFPILIDYRSEVVDAYGISPLPTTVLIDENGIIVDVYTGPLTEEITRNMMGSIIKQLLNNNVNN</sequence>
<feature type="domain" description="Thioredoxin" evidence="6">
    <location>
        <begin position="35"/>
        <end position="173"/>
    </location>
</feature>
<evidence type="ECO:0000256" key="4">
    <source>
        <dbReference type="ARBA" id="ARBA00023157"/>
    </source>
</evidence>
<reference evidence="7 8" key="1">
    <citation type="submission" date="2023-10" db="EMBL/GenBank/DDBJ databases">
        <title>Screening of Alkalihalobacillus lindianensis BZ-TG-R113 and Its Alleviation of Salt Stress on Rapeseed Growth.</title>
        <authorList>
            <person name="Zhao B."/>
            <person name="Guo T."/>
        </authorList>
    </citation>
    <scope>NUCLEOTIDE SEQUENCE [LARGE SCALE GENOMIC DNA]</scope>
    <source>
        <strain evidence="7 8">BZ-TG-R113</strain>
    </source>
</reference>
<dbReference type="Pfam" id="PF00578">
    <property type="entry name" value="AhpC-TSA"/>
    <property type="match status" value="1"/>
</dbReference>
<comment type="caution">
    <text evidence="7">The sequence shown here is derived from an EMBL/GenBank/DDBJ whole genome shotgun (WGS) entry which is preliminary data.</text>
</comment>
<evidence type="ECO:0000256" key="1">
    <source>
        <dbReference type="ARBA" id="ARBA00004196"/>
    </source>
</evidence>
<keyword evidence="5" id="KW-0676">Redox-active center</keyword>